<reference evidence="1" key="2">
    <citation type="submission" date="2021-12" db="EMBL/GenBank/DDBJ databases">
        <title>Resequencing data analysis of finger millet.</title>
        <authorList>
            <person name="Hatakeyama M."/>
            <person name="Aluri S."/>
            <person name="Balachadran M.T."/>
            <person name="Sivarajan S.R."/>
            <person name="Poveda L."/>
            <person name="Shimizu-Inatsugi R."/>
            <person name="Schlapbach R."/>
            <person name="Sreeman S.M."/>
            <person name="Shimizu K.K."/>
        </authorList>
    </citation>
    <scope>NUCLEOTIDE SEQUENCE</scope>
</reference>
<keyword evidence="2" id="KW-1185">Reference proteome</keyword>
<accession>A0AAV5CES8</accession>
<gene>
    <name evidence="1" type="primary">ga13552</name>
    <name evidence="1" type="ORF">PR202_ga13552</name>
</gene>
<reference evidence="1" key="1">
    <citation type="journal article" date="2018" name="DNA Res.">
        <title>Multiple hybrid de novo genome assembly of finger millet, an orphan allotetraploid crop.</title>
        <authorList>
            <person name="Hatakeyama M."/>
            <person name="Aluri S."/>
            <person name="Balachadran M.T."/>
            <person name="Sivarajan S.R."/>
            <person name="Patrignani A."/>
            <person name="Gruter S."/>
            <person name="Poveda L."/>
            <person name="Shimizu-Inatsugi R."/>
            <person name="Baeten J."/>
            <person name="Francoijs K.J."/>
            <person name="Nataraja K.N."/>
            <person name="Reddy Y.A.N."/>
            <person name="Phadnis S."/>
            <person name="Ravikumar R.L."/>
            <person name="Schlapbach R."/>
            <person name="Sreeman S.M."/>
            <person name="Shimizu K.K."/>
        </authorList>
    </citation>
    <scope>NUCLEOTIDE SEQUENCE</scope>
</reference>
<organism evidence="1 2">
    <name type="scientific">Eleusine coracana subsp. coracana</name>
    <dbReference type="NCBI Taxonomy" id="191504"/>
    <lineage>
        <taxon>Eukaryota</taxon>
        <taxon>Viridiplantae</taxon>
        <taxon>Streptophyta</taxon>
        <taxon>Embryophyta</taxon>
        <taxon>Tracheophyta</taxon>
        <taxon>Spermatophyta</taxon>
        <taxon>Magnoliopsida</taxon>
        <taxon>Liliopsida</taxon>
        <taxon>Poales</taxon>
        <taxon>Poaceae</taxon>
        <taxon>PACMAD clade</taxon>
        <taxon>Chloridoideae</taxon>
        <taxon>Cynodonteae</taxon>
        <taxon>Eleusininae</taxon>
        <taxon>Eleusine</taxon>
    </lineage>
</organism>
<sequence length="68" mass="7148">MGRPRCRCPSETRALQTVGLVPGTLIRCFDWDTVDNAKVDMTKKGGLAIPISQGCPVGGLVQTSCGNA</sequence>
<proteinExistence type="predicted"/>
<protein>
    <submittedName>
        <fullName evidence="1">Uncharacterized protein</fullName>
    </submittedName>
</protein>
<evidence type="ECO:0000313" key="1">
    <source>
        <dbReference type="EMBL" id="GJM96690.1"/>
    </source>
</evidence>
<name>A0AAV5CES8_ELECO</name>
<dbReference type="AlphaFoldDB" id="A0AAV5CES8"/>
<evidence type="ECO:0000313" key="2">
    <source>
        <dbReference type="Proteomes" id="UP001054889"/>
    </source>
</evidence>
<dbReference type="Proteomes" id="UP001054889">
    <property type="component" value="Unassembled WGS sequence"/>
</dbReference>
<comment type="caution">
    <text evidence="1">The sequence shown here is derived from an EMBL/GenBank/DDBJ whole genome shotgun (WGS) entry which is preliminary data.</text>
</comment>
<dbReference type="EMBL" id="BQKI01000006">
    <property type="protein sequence ID" value="GJM96690.1"/>
    <property type="molecule type" value="Genomic_DNA"/>
</dbReference>